<dbReference type="AlphaFoldDB" id="A0A0A2KQU4"/>
<proteinExistence type="predicted"/>
<dbReference type="Proteomes" id="UP000030104">
    <property type="component" value="Unassembled WGS sequence"/>
</dbReference>
<dbReference type="OrthoDB" id="4360491at2759"/>
<evidence type="ECO:0000313" key="2">
    <source>
        <dbReference type="Proteomes" id="UP000030104"/>
    </source>
</evidence>
<reference evidence="1 2" key="1">
    <citation type="journal article" date="2015" name="Mol. Plant Microbe Interact.">
        <title>Genome, transcriptome, and functional analyses of Penicillium expansum provide new insights into secondary metabolism and pathogenicity.</title>
        <authorList>
            <person name="Ballester A.R."/>
            <person name="Marcet-Houben M."/>
            <person name="Levin E."/>
            <person name="Sela N."/>
            <person name="Selma-Lazaro C."/>
            <person name="Carmona L."/>
            <person name="Wisniewski M."/>
            <person name="Droby S."/>
            <person name="Gonzalez-Candelas L."/>
            <person name="Gabaldon T."/>
        </authorList>
    </citation>
    <scope>NUCLEOTIDE SEQUENCE [LARGE SCALE GENOMIC DNA]</scope>
    <source>
        <strain evidence="1 2">PHI-1</strain>
    </source>
</reference>
<organism evidence="1 2">
    <name type="scientific">Penicillium italicum</name>
    <name type="common">Blue mold</name>
    <dbReference type="NCBI Taxonomy" id="40296"/>
    <lineage>
        <taxon>Eukaryota</taxon>
        <taxon>Fungi</taxon>
        <taxon>Dikarya</taxon>
        <taxon>Ascomycota</taxon>
        <taxon>Pezizomycotina</taxon>
        <taxon>Eurotiomycetes</taxon>
        <taxon>Eurotiomycetidae</taxon>
        <taxon>Eurotiales</taxon>
        <taxon>Aspergillaceae</taxon>
        <taxon>Penicillium</taxon>
    </lineage>
</organism>
<keyword evidence="2" id="KW-1185">Reference proteome</keyword>
<dbReference type="PhylomeDB" id="A0A0A2KQU4"/>
<dbReference type="HOGENOM" id="CLU_2334299_0_0_1"/>
<protein>
    <submittedName>
        <fullName evidence="1">Uncharacterized protein</fullName>
    </submittedName>
</protein>
<name>A0A0A2KQU4_PENIT</name>
<dbReference type="STRING" id="40296.A0A0A2KQU4"/>
<dbReference type="EMBL" id="JQGA01001155">
    <property type="protein sequence ID" value="KGO69276.1"/>
    <property type="molecule type" value="Genomic_DNA"/>
</dbReference>
<comment type="caution">
    <text evidence="1">The sequence shown here is derived from an EMBL/GenBank/DDBJ whole genome shotgun (WGS) entry which is preliminary data.</text>
</comment>
<accession>A0A0A2KQU4</accession>
<evidence type="ECO:0000313" key="1">
    <source>
        <dbReference type="EMBL" id="KGO69276.1"/>
    </source>
</evidence>
<gene>
    <name evidence="1" type="ORF">PITC_094750</name>
</gene>
<sequence length="98" mass="10632">MTTPINEVAGNESCQTIDKIASNFISQNHDNTLSPLRLANISISEFSTALSNHLSVLNEGSSIAFGRREDLTSKRLSKSLESLFSVIIPSVREGLPLT</sequence>